<proteinExistence type="predicted"/>
<evidence type="ECO:0000313" key="2">
    <source>
        <dbReference type="Proteomes" id="UP000290608"/>
    </source>
</evidence>
<dbReference type="STRING" id="1122159.SAMN02745246_01373"/>
<organism evidence="1 2">
    <name type="scientific">Leeuwenhoekiella marinoflava</name>
    <dbReference type="NCBI Taxonomy" id="988"/>
    <lineage>
        <taxon>Bacteria</taxon>
        <taxon>Pseudomonadati</taxon>
        <taxon>Bacteroidota</taxon>
        <taxon>Flavobacteriia</taxon>
        <taxon>Flavobacteriales</taxon>
        <taxon>Flavobacteriaceae</taxon>
        <taxon>Leeuwenhoekiella</taxon>
    </lineage>
</organism>
<dbReference type="Proteomes" id="UP000290608">
    <property type="component" value="Unassembled WGS sequence"/>
</dbReference>
<name>A0A4Q0PNI3_9FLAO</name>
<dbReference type="AlphaFoldDB" id="A0A4Q0PNI3"/>
<sequence>MITDEERKKLKKVFGHKHIVKIREYFIEKKIHNREEEPYSQTFISRIFNGRDRHDVVENGILEAAIDYKQKIDAKKNAKQKFLADV</sequence>
<gene>
    <name evidence="1" type="ORF">DSL99_1316</name>
</gene>
<comment type="caution">
    <text evidence="1">The sequence shown here is derived from an EMBL/GenBank/DDBJ whole genome shotgun (WGS) entry which is preliminary data.</text>
</comment>
<reference evidence="1 2" key="1">
    <citation type="submission" date="2018-07" db="EMBL/GenBank/DDBJ databases">
        <title>Leeuwenhoekiella genomics.</title>
        <authorList>
            <person name="Tahon G."/>
            <person name="Willems A."/>
        </authorList>
    </citation>
    <scope>NUCLEOTIDE SEQUENCE [LARGE SCALE GENOMIC DNA]</scope>
    <source>
        <strain evidence="1 2">LMG 1345</strain>
    </source>
</reference>
<dbReference type="EMBL" id="QOVL01000005">
    <property type="protein sequence ID" value="RXG32013.1"/>
    <property type="molecule type" value="Genomic_DNA"/>
</dbReference>
<protein>
    <submittedName>
        <fullName evidence="1">Uncharacterized protein</fullName>
    </submittedName>
</protein>
<evidence type="ECO:0000313" key="1">
    <source>
        <dbReference type="EMBL" id="RXG32013.1"/>
    </source>
</evidence>
<dbReference type="RefSeq" id="WP_073098489.1">
    <property type="nucleotide sequence ID" value="NZ_QOVL01000005.1"/>
</dbReference>
<accession>A0A4Q0PNI3</accession>